<evidence type="ECO:0000313" key="4">
    <source>
        <dbReference type="Proteomes" id="UP001162734"/>
    </source>
</evidence>
<dbReference type="InterPro" id="IPR010994">
    <property type="entry name" value="RuvA_2-like"/>
</dbReference>
<organism evidence="3 4">
    <name type="scientific">Anaeromyxobacter paludicola</name>
    <dbReference type="NCBI Taxonomy" id="2918171"/>
    <lineage>
        <taxon>Bacteria</taxon>
        <taxon>Pseudomonadati</taxon>
        <taxon>Myxococcota</taxon>
        <taxon>Myxococcia</taxon>
        <taxon>Myxococcales</taxon>
        <taxon>Cystobacterineae</taxon>
        <taxon>Anaeromyxobacteraceae</taxon>
        <taxon>Anaeromyxobacter</taxon>
    </lineage>
</organism>
<proteinExistence type="predicted"/>
<evidence type="ECO:0000313" key="3">
    <source>
        <dbReference type="EMBL" id="BDG07703.1"/>
    </source>
</evidence>
<reference evidence="4" key="1">
    <citation type="journal article" date="2022" name="Int. J. Syst. Evol. Microbiol.">
        <title>Anaeromyxobacter oryzae sp. nov., Anaeromyxobacter diazotrophicus sp. nov. and Anaeromyxobacter paludicola sp. nov., isolated from paddy soils.</title>
        <authorList>
            <person name="Itoh H."/>
            <person name="Xu Z."/>
            <person name="Mise K."/>
            <person name="Masuda Y."/>
            <person name="Ushijima N."/>
            <person name="Hayakawa C."/>
            <person name="Shiratori Y."/>
            <person name="Senoo K."/>
        </authorList>
    </citation>
    <scope>NUCLEOTIDE SEQUENCE [LARGE SCALE GENOMIC DNA]</scope>
    <source>
        <strain evidence="4">Red630</strain>
    </source>
</reference>
<evidence type="ECO:0000256" key="1">
    <source>
        <dbReference type="SAM" id="MobiDB-lite"/>
    </source>
</evidence>
<dbReference type="PANTHER" id="PTHR21180:SF32">
    <property type="entry name" value="ENDONUCLEASE_EXONUCLEASE_PHOSPHATASE FAMILY DOMAIN-CONTAINING PROTEIN 1"/>
    <property type="match status" value="1"/>
</dbReference>
<dbReference type="Gene3D" id="1.10.150.320">
    <property type="entry name" value="Photosystem II 12 kDa extrinsic protein"/>
    <property type="match status" value="1"/>
</dbReference>
<evidence type="ECO:0008006" key="5">
    <source>
        <dbReference type="Google" id="ProtNLM"/>
    </source>
</evidence>
<feature type="chain" id="PRO_5045513715" description="Helix-hairpin-helix domain-containing protein" evidence="2">
    <location>
        <begin position="21"/>
        <end position="146"/>
    </location>
</feature>
<protein>
    <recommendedName>
        <fullName evidence="5">Helix-hairpin-helix domain-containing protein</fullName>
    </recommendedName>
</protein>
<feature type="signal peptide" evidence="2">
    <location>
        <begin position="1"/>
        <end position="20"/>
    </location>
</feature>
<dbReference type="Pfam" id="PF12836">
    <property type="entry name" value="HHH_3"/>
    <property type="match status" value="1"/>
</dbReference>
<keyword evidence="2" id="KW-0732">Signal</keyword>
<feature type="region of interest" description="Disordered" evidence="1">
    <location>
        <begin position="30"/>
        <end position="60"/>
    </location>
</feature>
<keyword evidence="4" id="KW-1185">Reference proteome</keyword>
<sequence>MARRLALLLLALLTLAPAAARRVLFHPGRGRECAPEGRGAPPRGWVGCATDPGPRRGLSGREARLAGAPIDLDRATAEDLAGVPGLSARLAAAVVADREERGPFRSVDDLARVRGIGPARLARARPWLRAGAEGSPGNPRALSGGS</sequence>
<dbReference type="InterPro" id="IPR051675">
    <property type="entry name" value="Endo/Exo/Phosphatase_dom_1"/>
</dbReference>
<dbReference type="EMBL" id="AP025592">
    <property type="protein sequence ID" value="BDG07703.1"/>
    <property type="molecule type" value="Genomic_DNA"/>
</dbReference>
<name>A0ABM7X7C2_9BACT</name>
<dbReference type="SUPFAM" id="SSF47781">
    <property type="entry name" value="RuvA domain 2-like"/>
    <property type="match status" value="1"/>
</dbReference>
<evidence type="ECO:0000256" key="2">
    <source>
        <dbReference type="SAM" id="SignalP"/>
    </source>
</evidence>
<dbReference type="RefSeq" id="WP_248344566.1">
    <property type="nucleotide sequence ID" value="NZ_AP025592.1"/>
</dbReference>
<dbReference type="PANTHER" id="PTHR21180">
    <property type="entry name" value="ENDONUCLEASE/EXONUCLEASE/PHOSPHATASE FAMILY DOMAIN-CONTAINING PROTEIN 1"/>
    <property type="match status" value="1"/>
</dbReference>
<gene>
    <name evidence="3" type="ORF">AMPC_08160</name>
</gene>
<dbReference type="Proteomes" id="UP001162734">
    <property type="component" value="Chromosome"/>
</dbReference>
<accession>A0ABM7X7C2</accession>